<keyword evidence="7" id="KW-1133">Transmembrane helix</keyword>
<dbReference type="PANTHER" id="PTHR34220:SF7">
    <property type="entry name" value="SENSOR HISTIDINE KINASE YPDA"/>
    <property type="match status" value="1"/>
</dbReference>
<dbReference type="SMART" id="SM00387">
    <property type="entry name" value="HATPase_c"/>
    <property type="match status" value="1"/>
</dbReference>
<keyword evidence="2" id="KW-1003">Cell membrane</keyword>
<dbReference type="GO" id="GO:0000155">
    <property type="term" value="F:phosphorelay sensor kinase activity"/>
    <property type="evidence" value="ECO:0007669"/>
    <property type="project" value="InterPro"/>
</dbReference>
<evidence type="ECO:0000313" key="9">
    <source>
        <dbReference type="EMBL" id="ATG84596.1"/>
    </source>
</evidence>
<dbReference type="PANTHER" id="PTHR34220">
    <property type="entry name" value="SENSOR HISTIDINE KINASE YPDA"/>
    <property type="match status" value="1"/>
</dbReference>
<protein>
    <submittedName>
        <fullName evidence="9">YpdA</fullName>
    </submittedName>
</protein>
<reference evidence="9" key="1">
    <citation type="submission" date="2017-05" db="EMBL/GenBank/DDBJ databases">
        <title>Engineering Geobacillus thermodenitrificans to introduce cellulolytic activity; expression of native and heterologous cellulase genes.</title>
        <authorList>
            <person name="Daas M.J.A."/>
            <person name="Nijsse B."/>
            <person name="van de Weijer A.H.P."/>
            <person name="Groenendaal B.W.A.J."/>
            <person name="Janssen F."/>
            <person name="van der Oost J."/>
            <person name="van Kranenburg R."/>
        </authorList>
    </citation>
    <scope>NUCLEOTIDE SEQUENCE</scope>
    <source>
        <strain evidence="9">T81</strain>
    </source>
</reference>
<keyword evidence="4" id="KW-0808">Transferase</keyword>
<dbReference type="Gene3D" id="3.30.565.10">
    <property type="entry name" value="Histidine kinase-like ATPase, C-terminal domain"/>
    <property type="match status" value="1"/>
</dbReference>
<dbReference type="Pfam" id="PF02518">
    <property type="entry name" value="HATPase_c"/>
    <property type="match status" value="1"/>
</dbReference>
<dbReference type="GO" id="GO:0005886">
    <property type="term" value="C:plasma membrane"/>
    <property type="evidence" value="ECO:0007669"/>
    <property type="project" value="UniProtKB-SubCell"/>
</dbReference>
<dbReference type="AlphaFoldDB" id="A0A291I5R5"/>
<keyword evidence="7" id="KW-0812">Transmembrane</keyword>
<evidence type="ECO:0000256" key="6">
    <source>
        <dbReference type="ARBA" id="ARBA00023136"/>
    </source>
</evidence>
<dbReference type="Pfam" id="PF06580">
    <property type="entry name" value="His_kinase"/>
    <property type="match status" value="1"/>
</dbReference>
<dbReference type="EMBL" id="MF170616">
    <property type="protein sequence ID" value="ATG84596.1"/>
    <property type="molecule type" value="Genomic_DNA"/>
</dbReference>
<evidence type="ECO:0000256" key="3">
    <source>
        <dbReference type="ARBA" id="ARBA00022553"/>
    </source>
</evidence>
<evidence type="ECO:0000256" key="2">
    <source>
        <dbReference type="ARBA" id="ARBA00022475"/>
    </source>
</evidence>
<keyword evidence="6 7" id="KW-0472">Membrane</keyword>
<dbReference type="Gene3D" id="6.10.340.10">
    <property type="match status" value="1"/>
</dbReference>
<keyword evidence="3" id="KW-0597">Phosphoprotein</keyword>
<dbReference type="InterPro" id="IPR010559">
    <property type="entry name" value="Sig_transdc_His_kin_internal"/>
</dbReference>
<name>A0A291I5R5_GEOTD</name>
<gene>
    <name evidence="9" type="primary">ypdA</name>
</gene>
<organism evidence="9">
    <name type="scientific">Geobacillus thermodenitrificans</name>
    <dbReference type="NCBI Taxonomy" id="33940"/>
    <lineage>
        <taxon>Bacteria</taxon>
        <taxon>Bacillati</taxon>
        <taxon>Bacillota</taxon>
        <taxon>Bacilli</taxon>
        <taxon>Bacillales</taxon>
        <taxon>Anoxybacillaceae</taxon>
        <taxon>Geobacillus</taxon>
    </lineage>
</organism>
<feature type="transmembrane region" description="Helical" evidence="7">
    <location>
        <begin position="20"/>
        <end position="41"/>
    </location>
</feature>
<dbReference type="SMART" id="SM00304">
    <property type="entry name" value="HAMP"/>
    <property type="match status" value="1"/>
</dbReference>
<dbReference type="InterPro" id="IPR003660">
    <property type="entry name" value="HAMP_dom"/>
</dbReference>
<feature type="transmembrane region" description="Helical" evidence="7">
    <location>
        <begin position="297"/>
        <end position="324"/>
    </location>
</feature>
<dbReference type="InterPro" id="IPR036890">
    <property type="entry name" value="HATPase_C_sf"/>
</dbReference>
<dbReference type="InterPro" id="IPR003594">
    <property type="entry name" value="HATPase_dom"/>
</dbReference>
<comment type="subcellular location">
    <subcellularLocation>
        <location evidence="1">Cell membrane</location>
        <topology evidence="1">Multi-pass membrane protein</topology>
    </subcellularLocation>
</comment>
<dbReference type="InterPro" id="IPR050640">
    <property type="entry name" value="Bact_2-comp_sensor_kinase"/>
</dbReference>
<dbReference type="SUPFAM" id="SSF158472">
    <property type="entry name" value="HAMP domain-like"/>
    <property type="match status" value="1"/>
</dbReference>
<feature type="domain" description="HAMP" evidence="8">
    <location>
        <begin position="321"/>
        <end position="373"/>
    </location>
</feature>
<evidence type="ECO:0000256" key="1">
    <source>
        <dbReference type="ARBA" id="ARBA00004651"/>
    </source>
</evidence>
<proteinExistence type="predicted"/>
<evidence type="ECO:0000256" key="4">
    <source>
        <dbReference type="ARBA" id="ARBA00022679"/>
    </source>
</evidence>
<keyword evidence="5" id="KW-0418">Kinase</keyword>
<accession>A0A291I5R5</accession>
<evidence type="ECO:0000259" key="8">
    <source>
        <dbReference type="PROSITE" id="PS50885"/>
    </source>
</evidence>
<evidence type="ECO:0000256" key="5">
    <source>
        <dbReference type="ARBA" id="ARBA00022777"/>
    </source>
</evidence>
<dbReference type="SUPFAM" id="SSF55874">
    <property type="entry name" value="ATPase domain of HSP90 chaperone/DNA topoisomerase II/histidine kinase"/>
    <property type="match status" value="1"/>
</dbReference>
<dbReference type="CDD" id="cd06225">
    <property type="entry name" value="HAMP"/>
    <property type="match status" value="1"/>
</dbReference>
<evidence type="ECO:0000256" key="7">
    <source>
        <dbReference type="SAM" id="Phobius"/>
    </source>
</evidence>
<sequence>MQLYFKGIARFRNFKLRNKLIIAFIIVVFIPVMIVGMFLTYELRKSAIDQAVVQSKGNIERVKKRIVEVLRTPVYILNTLQFDDRLKDLVNRSYETTYQVVKAYQEYRDFKYYLQYYNSEISNIRFYIDNPSMLNNWSFIPTSDGIKQSTWYQQAEKQRGLTHWFYIPDETKGNRWYLSLVKRIDFPDYKTYGILVITVNPAQLQWIIEQEPYLTMIVDENNRIVAANQNEIIGQNLSTLIQWSPSFNDVPLVKEGIVAGKRSQVIIDTLLPNTSLKHLKVVSVVSNSDILQGAKRLSIMGGIIVLIGMGIALVLTIWFSWLLTKRLSIVTRQMKHVTAGNLNTMVEVDGEDEIGQLSEQFNHMVCNLRRLIEETQRANEEKNRLAKRQSEIKFKMLASQINPHFLFNTLEAIRMKAYLKGEKEIAYIVKVLGKLIRRSIEVEGKSIPLKDELENVKWYLEIQKFRYSDRLSYRLDVDSQAENILVPPMIIQPLVENAVIHGLENKGSGGEVIVKAEIYEQKELHISVVDNGVGIEETKLREIYGSLEDQTESQLNRIGLCNVHQRLQLAYGKRSGLQIESKKGEGTVVRFAIPMGSETNV</sequence>
<dbReference type="PROSITE" id="PS50885">
    <property type="entry name" value="HAMP"/>
    <property type="match status" value="1"/>
</dbReference>
<dbReference type="Pfam" id="PF00672">
    <property type="entry name" value="HAMP"/>
    <property type="match status" value="1"/>
</dbReference>